<dbReference type="SUPFAM" id="SSF52540">
    <property type="entry name" value="P-loop containing nucleoside triphosphate hydrolases"/>
    <property type="match status" value="1"/>
</dbReference>
<keyword evidence="4" id="KW-1185">Reference proteome</keyword>
<reference evidence="5" key="3">
    <citation type="submission" date="2025-04" db="UniProtKB">
        <authorList>
            <consortium name="RefSeq"/>
        </authorList>
    </citation>
    <scope>IDENTIFICATION</scope>
    <source>
        <strain evidence="5">CBS 304.34</strain>
    </source>
</reference>
<dbReference type="Pfam" id="PF24883">
    <property type="entry name" value="NPHP3_N"/>
    <property type="match status" value="1"/>
</dbReference>
<evidence type="ECO:0000313" key="4">
    <source>
        <dbReference type="Proteomes" id="UP000504636"/>
    </source>
</evidence>
<dbReference type="OrthoDB" id="195446at2759"/>
<dbReference type="EMBL" id="MU003693">
    <property type="protein sequence ID" value="KAF2816569.1"/>
    <property type="molecule type" value="Genomic_DNA"/>
</dbReference>
<dbReference type="AlphaFoldDB" id="A0A6A6Z781"/>
<organism evidence="3">
    <name type="scientific">Mytilinidion resinicola</name>
    <dbReference type="NCBI Taxonomy" id="574789"/>
    <lineage>
        <taxon>Eukaryota</taxon>
        <taxon>Fungi</taxon>
        <taxon>Dikarya</taxon>
        <taxon>Ascomycota</taxon>
        <taxon>Pezizomycotina</taxon>
        <taxon>Dothideomycetes</taxon>
        <taxon>Pleosporomycetidae</taxon>
        <taxon>Mytilinidiales</taxon>
        <taxon>Mytilinidiaceae</taxon>
        <taxon>Mytilinidion</taxon>
    </lineage>
</organism>
<protein>
    <recommendedName>
        <fullName evidence="2">Nephrocystin 3-like N-terminal domain-containing protein</fullName>
    </recommendedName>
</protein>
<accession>A0A6A6Z781</accession>
<evidence type="ECO:0000256" key="1">
    <source>
        <dbReference type="ARBA" id="ARBA00022737"/>
    </source>
</evidence>
<dbReference type="Proteomes" id="UP000504636">
    <property type="component" value="Unplaced"/>
</dbReference>
<evidence type="ECO:0000313" key="3">
    <source>
        <dbReference type="EMBL" id="KAF2816569.1"/>
    </source>
</evidence>
<dbReference type="Gene3D" id="3.40.50.300">
    <property type="entry name" value="P-loop containing nucleotide triphosphate hydrolases"/>
    <property type="match status" value="1"/>
</dbReference>
<reference evidence="3 5" key="1">
    <citation type="journal article" date="2020" name="Stud. Mycol.">
        <title>101 Dothideomycetes genomes: a test case for predicting lifestyles and emergence of pathogens.</title>
        <authorList>
            <person name="Haridas S."/>
            <person name="Albert R."/>
            <person name="Binder M."/>
            <person name="Bloem J."/>
            <person name="Labutti K."/>
            <person name="Salamov A."/>
            <person name="Andreopoulos B."/>
            <person name="Baker S."/>
            <person name="Barry K."/>
            <person name="Bills G."/>
            <person name="Bluhm B."/>
            <person name="Cannon C."/>
            <person name="Castanera R."/>
            <person name="Culley D."/>
            <person name="Daum C."/>
            <person name="Ezra D."/>
            <person name="Gonzalez J."/>
            <person name="Henrissat B."/>
            <person name="Kuo A."/>
            <person name="Liang C."/>
            <person name="Lipzen A."/>
            <person name="Lutzoni F."/>
            <person name="Magnuson J."/>
            <person name="Mondo S."/>
            <person name="Nolan M."/>
            <person name="Ohm R."/>
            <person name="Pangilinan J."/>
            <person name="Park H.-J."/>
            <person name="Ramirez L."/>
            <person name="Alfaro M."/>
            <person name="Sun H."/>
            <person name="Tritt A."/>
            <person name="Yoshinaga Y."/>
            <person name="Zwiers L.-H."/>
            <person name="Turgeon B."/>
            <person name="Goodwin S."/>
            <person name="Spatafora J."/>
            <person name="Crous P."/>
            <person name="Grigoriev I."/>
        </authorList>
    </citation>
    <scope>NUCLEOTIDE SEQUENCE</scope>
    <source>
        <strain evidence="3 5">CBS 304.34</strain>
    </source>
</reference>
<name>A0A6A6Z781_9PEZI</name>
<evidence type="ECO:0000259" key="2">
    <source>
        <dbReference type="Pfam" id="PF24883"/>
    </source>
</evidence>
<dbReference type="PANTHER" id="PTHR10039">
    <property type="entry name" value="AMELOGENIN"/>
    <property type="match status" value="1"/>
</dbReference>
<dbReference type="InterPro" id="IPR027417">
    <property type="entry name" value="P-loop_NTPase"/>
</dbReference>
<sequence length="432" mass="48428">MADPISAIGLVASVAQLIDATIKVVQYSNGIKNASKDQARLAVEASSLLSLLMSLRYDLENMKTEEDPWFAGIRSIAAHKGPLEQFSEMMEELAAKLLRPATGVKRLASKLLWPLEKKELDEVLERTERIKTMIALAYERDDFALSLAIKVDLNDVSDRVDGVKKLLQGQQSQVSNQERNEIISWLSPLTYGTQHSDISQRHQEGTGKWLLESNAFKEWQNKSRKLLWCPGMPGAGKTTLASFINSEIQRTATRTPGIGLAYAYCNYKHENETALNIMGNLLQQLLHSMDILPGLVRDLHSSHLRTGTRPKQKEITSCLAEVIGMFSEVFIVIDAFDEYDEGDGVRDVLGNALLDLVSLPNSHVLVTSRWLNSIQSLFQGCIWIEIRATDQDVSNYLEKRMESSLRLQRLIKSNDPLKTQIISTLVDKSEGM</sequence>
<dbReference type="GeneID" id="54455873"/>
<keyword evidence="1" id="KW-0677">Repeat</keyword>
<feature type="domain" description="Nephrocystin 3-like N-terminal" evidence="2">
    <location>
        <begin position="205"/>
        <end position="369"/>
    </location>
</feature>
<dbReference type="RefSeq" id="XP_033583533.1">
    <property type="nucleotide sequence ID" value="XM_033714980.1"/>
</dbReference>
<reference evidence="5" key="2">
    <citation type="submission" date="2020-04" db="EMBL/GenBank/DDBJ databases">
        <authorList>
            <consortium name="NCBI Genome Project"/>
        </authorList>
    </citation>
    <scope>NUCLEOTIDE SEQUENCE</scope>
    <source>
        <strain evidence="5">CBS 304.34</strain>
    </source>
</reference>
<gene>
    <name evidence="3 5" type="ORF">BDZ99DRAFT_375553</name>
</gene>
<dbReference type="InterPro" id="IPR056884">
    <property type="entry name" value="NPHP3-like_N"/>
</dbReference>
<proteinExistence type="predicted"/>
<evidence type="ECO:0000313" key="5">
    <source>
        <dbReference type="RefSeq" id="XP_033583533.1"/>
    </source>
</evidence>
<dbReference type="PANTHER" id="PTHR10039:SF15">
    <property type="entry name" value="NACHT DOMAIN-CONTAINING PROTEIN"/>
    <property type="match status" value="1"/>
</dbReference>